<dbReference type="Proteomes" id="UP000290657">
    <property type="component" value="Unassembled WGS sequence"/>
</dbReference>
<evidence type="ECO:0000256" key="7">
    <source>
        <dbReference type="ARBA" id="ARBA00022729"/>
    </source>
</evidence>
<dbReference type="Pfam" id="PF03892">
    <property type="entry name" value="NapB"/>
    <property type="match status" value="1"/>
</dbReference>
<comment type="caution">
    <text evidence="13">The sequence shown here is derived from an EMBL/GenBank/DDBJ whole genome shotgun (WGS) entry which is preliminary data.</text>
</comment>
<dbReference type="PANTHER" id="PTHR38604:SF1">
    <property type="entry name" value="PERIPLASMIC NITRATE REDUCTASE, ELECTRON TRANSFER SUBUNIT"/>
    <property type="match status" value="1"/>
</dbReference>
<keyword evidence="14" id="KW-1185">Reference proteome</keyword>
<dbReference type="InterPro" id="IPR036280">
    <property type="entry name" value="Multihaem_cyt_sf"/>
</dbReference>
<dbReference type="GO" id="GO:0009061">
    <property type="term" value="P:anaerobic respiration"/>
    <property type="evidence" value="ECO:0007669"/>
    <property type="project" value="InterPro"/>
</dbReference>
<dbReference type="AlphaFoldDB" id="A0A4Q0XSC6"/>
<comment type="subcellular location">
    <subcellularLocation>
        <location evidence="1">Periplasm</location>
    </subcellularLocation>
</comment>
<dbReference type="PROSITE" id="PS51257">
    <property type="entry name" value="PROKAR_LIPOPROTEIN"/>
    <property type="match status" value="1"/>
</dbReference>
<dbReference type="Gene3D" id="1.10.1130.10">
    <property type="entry name" value="Flavocytochrome C3, Chain A"/>
    <property type="match status" value="1"/>
</dbReference>
<dbReference type="PANTHER" id="PTHR38604">
    <property type="entry name" value="PERIPLASMIC NITRATE REDUCTASE, ELECTRON TRANSFER SUBUNIT"/>
    <property type="match status" value="1"/>
</dbReference>
<evidence type="ECO:0000256" key="4">
    <source>
        <dbReference type="ARBA" id="ARBA00022448"/>
    </source>
</evidence>
<evidence type="ECO:0000256" key="3">
    <source>
        <dbReference type="ARBA" id="ARBA00013773"/>
    </source>
</evidence>
<feature type="signal peptide" evidence="12">
    <location>
        <begin position="1"/>
        <end position="26"/>
    </location>
</feature>
<dbReference type="EMBL" id="PDKN01000004">
    <property type="protein sequence ID" value="RXJ57616.1"/>
    <property type="molecule type" value="Genomic_DNA"/>
</dbReference>
<keyword evidence="7 12" id="KW-0732">Signal</keyword>
<evidence type="ECO:0000256" key="12">
    <source>
        <dbReference type="SAM" id="SignalP"/>
    </source>
</evidence>
<evidence type="ECO:0000256" key="10">
    <source>
        <dbReference type="ARBA" id="ARBA00023004"/>
    </source>
</evidence>
<evidence type="ECO:0000256" key="11">
    <source>
        <dbReference type="ARBA" id="ARBA00031832"/>
    </source>
</evidence>
<dbReference type="GO" id="GO:0042597">
    <property type="term" value="C:periplasmic space"/>
    <property type="evidence" value="ECO:0007669"/>
    <property type="project" value="UniProtKB-SubCell"/>
</dbReference>
<sequence>MKLVSKFALGLIVASSFMFVGCYDNASPGQNEVAKPVIDDTEIGLRKTDLFSEQQVKPDETQYSESMAGSGHKFKRAFQDAPPMIPHSVEGMLPVQINNNQCVSCHAPEVASSLGALPYPESHMIDFRPKHKFDGQKFEKSIDNMKNEVSIKKISQLSGSRFNCTLCHAPQSTGELVHNNFDPDFTTKDGAEKSHWTGTNLTDGLDTVKE</sequence>
<organism evidence="13 14">
    <name type="scientific">Candidatus Marinarcus aquaticus</name>
    <dbReference type="NCBI Taxonomy" id="2044504"/>
    <lineage>
        <taxon>Bacteria</taxon>
        <taxon>Pseudomonadati</taxon>
        <taxon>Campylobacterota</taxon>
        <taxon>Epsilonproteobacteria</taxon>
        <taxon>Campylobacterales</taxon>
        <taxon>Arcobacteraceae</taxon>
        <taxon>Candidatus Marinarcus</taxon>
    </lineage>
</organism>
<keyword evidence="9" id="KW-0249">Electron transport</keyword>
<gene>
    <name evidence="13" type="ORF">CRV04_07335</name>
</gene>
<reference evidence="13 14" key="1">
    <citation type="submission" date="2017-10" db="EMBL/GenBank/DDBJ databases">
        <title>Genomics of the genus Arcobacter.</title>
        <authorList>
            <person name="Perez-Cataluna A."/>
            <person name="Figueras M.J."/>
        </authorList>
    </citation>
    <scope>NUCLEOTIDE SEQUENCE [LARGE SCALE GENOMIC DNA]</scope>
    <source>
        <strain evidence="13 14">CECT 8987</strain>
    </source>
</reference>
<comment type="similarity">
    <text evidence="2">Belongs to the NapB family.</text>
</comment>
<keyword evidence="10" id="KW-0408">Iron</keyword>
<evidence type="ECO:0000256" key="2">
    <source>
        <dbReference type="ARBA" id="ARBA00007368"/>
    </source>
</evidence>
<evidence type="ECO:0000313" key="14">
    <source>
        <dbReference type="Proteomes" id="UP000290657"/>
    </source>
</evidence>
<evidence type="ECO:0000256" key="5">
    <source>
        <dbReference type="ARBA" id="ARBA00022617"/>
    </source>
</evidence>
<keyword evidence="4" id="KW-0813">Transport</keyword>
<dbReference type="InterPro" id="IPR005591">
    <property type="entry name" value="NapB"/>
</dbReference>
<keyword evidence="8" id="KW-0574">Periplasm</keyword>
<proteinExistence type="inferred from homology"/>
<keyword evidence="5" id="KW-0349">Heme</keyword>
<name>A0A4Q0XSC6_9BACT</name>
<feature type="chain" id="PRO_5020611004" description="Periplasmic nitrate reductase, electron transfer subunit" evidence="12">
    <location>
        <begin position="27"/>
        <end position="210"/>
    </location>
</feature>
<protein>
    <recommendedName>
        <fullName evidence="3">Periplasmic nitrate reductase, electron transfer subunit</fullName>
    </recommendedName>
    <alternativeName>
        <fullName evidence="11">Diheme cytochrome c NapB</fullName>
    </alternativeName>
</protein>
<dbReference type="RefSeq" id="WP_128996188.1">
    <property type="nucleotide sequence ID" value="NZ_PDKN01000004.1"/>
</dbReference>
<evidence type="ECO:0000256" key="8">
    <source>
        <dbReference type="ARBA" id="ARBA00022764"/>
    </source>
</evidence>
<evidence type="ECO:0000256" key="6">
    <source>
        <dbReference type="ARBA" id="ARBA00022723"/>
    </source>
</evidence>
<dbReference type="OrthoDB" id="13290at2"/>
<evidence type="ECO:0000313" key="13">
    <source>
        <dbReference type="EMBL" id="RXJ57616.1"/>
    </source>
</evidence>
<dbReference type="SUPFAM" id="SSF48695">
    <property type="entry name" value="Multiheme cytochromes"/>
    <property type="match status" value="1"/>
</dbReference>
<dbReference type="GO" id="GO:0046872">
    <property type="term" value="F:metal ion binding"/>
    <property type="evidence" value="ECO:0007669"/>
    <property type="project" value="UniProtKB-KW"/>
</dbReference>
<accession>A0A4Q0XSC6</accession>
<evidence type="ECO:0000256" key="9">
    <source>
        <dbReference type="ARBA" id="ARBA00022982"/>
    </source>
</evidence>
<evidence type="ECO:0000256" key="1">
    <source>
        <dbReference type="ARBA" id="ARBA00004418"/>
    </source>
</evidence>
<keyword evidence="6" id="KW-0479">Metal-binding</keyword>